<dbReference type="AlphaFoldDB" id="A0A410PWR4"/>
<dbReference type="OrthoDB" id="5418995at2"/>
<dbReference type="Proteomes" id="UP000287601">
    <property type="component" value="Chromosome"/>
</dbReference>
<dbReference type="SUPFAM" id="SSF51735">
    <property type="entry name" value="NAD(P)-binding Rossmann-fold domains"/>
    <property type="match status" value="1"/>
</dbReference>
<dbReference type="Pfam" id="PF21455">
    <property type="entry name" value="PylD_N"/>
    <property type="match status" value="1"/>
</dbReference>
<reference evidence="2 3" key="1">
    <citation type="submission" date="2019-01" db="EMBL/GenBank/DDBJ databases">
        <title>Draft genomes of a novel of Aminipila strains.</title>
        <authorList>
            <person name="Ma S."/>
        </authorList>
    </citation>
    <scope>NUCLEOTIDE SEQUENCE [LARGE SCALE GENOMIC DNA]</scope>
    <source>
        <strain evidence="3">JN-39</strain>
    </source>
</reference>
<feature type="domain" description="Pyrrolysine biosynthesis protein PylD N-terminal" evidence="1">
    <location>
        <begin position="29"/>
        <end position="141"/>
    </location>
</feature>
<organism evidence="2 3">
    <name type="scientific">Aminipila luticellarii</name>
    <dbReference type="NCBI Taxonomy" id="2507160"/>
    <lineage>
        <taxon>Bacteria</taxon>
        <taxon>Bacillati</taxon>
        <taxon>Bacillota</taxon>
        <taxon>Clostridia</taxon>
        <taxon>Peptostreptococcales</taxon>
        <taxon>Anaerovoracaceae</taxon>
        <taxon>Aminipila</taxon>
    </lineage>
</organism>
<evidence type="ECO:0000259" key="1">
    <source>
        <dbReference type="Pfam" id="PF21455"/>
    </source>
</evidence>
<name>A0A410PWR4_9FIRM</name>
<protein>
    <submittedName>
        <fullName evidence="2">3-methylornithyl-N6-L-lysine dehydrogenase PylD</fullName>
    </submittedName>
</protein>
<dbReference type="KEGG" id="amij:EQM06_09270"/>
<proteinExistence type="predicted"/>
<dbReference type="InterPro" id="IPR048757">
    <property type="entry name" value="PylD_N"/>
</dbReference>
<keyword evidence="3" id="KW-1185">Reference proteome</keyword>
<evidence type="ECO:0000313" key="2">
    <source>
        <dbReference type="EMBL" id="QAT43388.1"/>
    </source>
</evidence>
<dbReference type="InterPro" id="IPR036291">
    <property type="entry name" value="NAD(P)-bd_dom_sf"/>
</dbReference>
<dbReference type="NCBIfam" id="TIGR03911">
    <property type="entry name" value="pyrrolys_PylD"/>
    <property type="match status" value="1"/>
</dbReference>
<dbReference type="Gene3D" id="3.40.50.12150">
    <property type="match status" value="1"/>
</dbReference>
<dbReference type="EMBL" id="CP035281">
    <property type="protein sequence ID" value="QAT43388.1"/>
    <property type="molecule type" value="Genomic_DNA"/>
</dbReference>
<evidence type="ECO:0000313" key="3">
    <source>
        <dbReference type="Proteomes" id="UP000287601"/>
    </source>
</evidence>
<gene>
    <name evidence="2" type="primary">pylD</name>
    <name evidence="2" type="ORF">EQM06_09270</name>
</gene>
<dbReference type="InterPro" id="IPR023914">
    <property type="entry name" value="Pyrrolys_PylD"/>
</dbReference>
<accession>A0A410PWR4</accession>
<dbReference type="Gene3D" id="3.40.50.720">
    <property type="entry name" value="NAD(P)-binding Rossmann-like Domain"/>
    <property type="match status" value="1"/>
</dbReference>
<sequence>MWRASRYKDVGRGNEMTRLKTEWIEYMLEGMDEYNRQLKARTDMNLAELIKTTFHMKDEAFEQAKAVNKIAVIPITQGEGIIGSFSESVAAILESMGFEALVMEHTDIDGIYEASERGCDLLFFADDVRYLALNIKSGKVSDNNYATALGFIQGLQALMNKHGKDIHQEKILLIGYGIVGREAEKILAKEKIDFDIFDKDDTAIKGLPYPVLTERNQIKNYPYILDFTNEGEWLKKEFLHADLLYASPGVPYSMDEEAKTCFEERSIHDNLEIGTAVMLGQILAD</sequence>